<dbReference type="SUPFAM" id="SSF52540">
    <property type="entry name" value="P-loop containing nucleoside triphosphate hydrolases"/>
    <property type="match status" value="1"/>
</dbReference>
<dbReference type="PROSITE" id="PS50929">
    <property type="entry name" value="ABC_TM1F"/>
    <property type="match status" value="1"/>
</dbReference>
<dbReference type="Gene3D" id="1.20.1560.10">
    <property type="entry name" value="ABC transporter type 1, transmembrane domain"/>
    <property type="match status" value="1"/>
</dbReference>
<dbReference type="RefSeq" id="WP_212697914.1">
    <property type="nucleotide sequence ID" value="NZ_CP058649.1"/>
</dbReference>
<evidence type="ECO:0000256" key="6">
    <source>
        <dbReference type="ARBA" id="ARBA00022989"/>
    </source>
</evidence>
<organism evidence="11 12">
    <name type="scientific">Vallitalea pronyensis</name>
    <dbReference type="NCBI Taxonomy" id="1348613"/>
    <lineage>
        <taxon>Bacteria</taxon>
        <taxon>Bacillati</taxon>
        <taxon>Bacillota</taxon>
        <taxon>Clostridia</taxon>
        <taxon>Lachnospirales</taxon>
        <taxon>Vallitaleaceae</taxon>
        <taxon>Vallitalea</taxon>
    </lineage>
</organism>
<keyword evidence="4" id="KW-0547">Nucleotide-binding</keyword>
<evidence type="ECO:0000256" key="7">
    <source>
        <dbReference type="ARBA" id="ARBA00023136"/>
    </source>
</evidence>
<evidence type="ECO:0000256" key="2">
    <source>
        <dbReference type="ARBA" id="ARBA00022448"/>
    </source>
</evidence>
<evidence type="ECO:0000259" key="9">
    <source>
        <dbReference type="PROSITE" id="PS50893"/>
    </source>
</evidence>
<feature type="domain" description="ABC transmembrane type-1" evidence="10">
    <location>
        <begin position="19"/>
        <end position="299"/>
    </location>
</feature>
<dbReference type="KEGG" id="vpy:HZI73_08995"/>
<dbReference type="PROSITE" id="PS50893">
    <property type="entry name" value="ABC_TRANSPORTER_2"/>
    <property type="match status" value="1"/>
</dbReference>
<dbReference type="Proteomes" id="UP000683246">
    <property type="component" value="Chromosome"/>
</dbReference>
<comment type="subcellular location">
    <subcellularLocation>
        <location evidence="1">Cell membrane</location>
        <topology evidence="1">Multi-pass membrane protein</topology>
    </subcellularLocation>
</comment>
<feature type="transmembrane region" description="Helical" evidence="8">
    <location>
        <begin position="132"/>
        <end position="150"/>
    </location>
</feature>
<dbReference type="Pfam" id="PF00005">
    <property type="entry name" value="ABC_tran"/>
    <property type="match status" value="1"/>
</dbReference>
<dbReference type="GO" id="GO:0005524">
    <property type="term" value="F:ATP binding"/>
    <property type="evidence" value="ECO:0007669"/>
    <property type="project" value="UniProtKB-KW"/>
</dbReference>
<feature type="transmembrane region" description="Helical" evidence="8">
    <location>
        <begin position="56"/>
        <end position="74"/>
    </location>
</feature>
<feature type="transmembrane region" description="Helical" evidence="8">
    <location>
        <begin position="156"/>
        <end position="175"/>
    </location>
</feature>
<evidence type="ECO:0000256" key="4">
    <source>
        <dbReference type="ARBA" id="ARBA00022741"/>
    </source>
</evidence>
<dbReference type="InterPro" id="IPR027417">
    <property type="entry name" value="P-loop_NTPase"/>
</dbReference>
<dbReference type="AlphaFoldDB" id="A0A8J8MJI0"/>
<reference evidence="11" key="1">
    <citation type="submission" date="2020-07" db="EMBL/GenBank/DDBJ databases">
        <title>Vallitalea pronyensis genome.</title>
        <authorList>
            <person name="Postec A."/>
        </authorList>
    </citation>
    <scope>NUCLEOTIDE SEQUENCE</scope>
    <source>
        <strain evidence="11">FatNI3</strain>
    </source>
</reference>
<dbReference type="EMBL" id="CP058649">
    <property type="protein sequence ID" value="QUI22428.1"/>
    <property type="molecule type" value="Genomic_DNA"/>
</dbReference>
<dbReference type="InterPro" id="IPR036640">
    <property type="entry name" value="ABC1_TM_sf"/>
</dbReference>
<keyword evidence="2" id="KW-0813">Transport</keyword>
<dbReference type="GO" id="GO:0005886">
    <property type="term" value="C:plasma membrane"/>
    <property type="evidence" value="ECO:0007669"/>
    <property type="project" value="UniProtKB-SubCell"/>
</dbReference>
<dbReference type="SUPFAM" id="SSF90123">
    <property type="entry name" value="ABC transporter transmembrane region"/>
    <property type="match status" value="1"/>
</dbReference>
<dbReference type="GO" id="GO:0016887">
    <property type="term" value="F:ATP hydrolysis activity"/>
    <property type="evidence" value="ECO:0007669"/>
    <property type="project" value="InterPro"/>
</dbReference>
<evidence type="ECO:0000256" key="8">
    <source>
        <dbReference type="SAM" id="Phobius"/>
    </source>
</evidence>
<dbReference type="FunFam" id="3.40.50.300:FF:000287">
    <property type="entry name" value="Multidrug ABC transporter ATP-binding protein"/>
    <property type="match status" value="1"/>
</dbReference>
<evidence type="ECO:0000259" key="10">
    <source>
        <dbReference type="PROSITE" id="PS50929"/>
    </source>
</evidence>
<dbReference type="SMART" id="SM00382">
    <property type="entry name" value="AAA"/>
    <property type="match status" value="1"/>
</dbReference>
<dbReference type="Pfam" id="PF00664">
    <property type="entry name" value="ABC_membrane"/>
    <property type="match status" value="1"/>
</dbReference>
<evidence type="ECO:0000313" key="11">
    <source>
        <dbReference type="EMBL" id="QUI22428.1"/>
    </source>
</evidence>
<dbReference type="GO" id="GO:0015421">
    <property type="term" value="F:ABC-type oligopeptide transporter activity"/>
    <property type="evidence" value="ECO:0007669"/>
    <property type="project" value="TreeGrafter"/>
</dbReference>
<accession>A0A8J8MJI0</accession>
<feature type="domain" description="ABC transporter" evidence="9">
    <location>
        <begin position="330"/>
        <end position="564"/>
    </location>
</feature>
<evidence type="ECO:0000256" key="3">
    <source>
        <dbReference type="ARBA" id="ARBA00022692"/>
    </source>
</evidence>
<keyword evidence="6 8" id="KW-1133">Transmembrane helix</keyword>
<dbReference type="InterPro" id="IPR003439">
    <property type="entry name" value="ABC_transporter-like_ATP-bd"/>
</dbReference>
<dbReference type="PANTHER" id="PTHR43394">
    <property type="entry name" value="ATP-DEPENDENT PERMEASE MDL1, MITOCHONDRIAL"/>
    <property type="match status" value="1"/>
</dbReference>
<keyword evidence="5 11" id="KW-0067">ATP-binding</keyword>
<evidence type="ECO:0000256" key="1">
    <source>
        <dbReference type="ARBA" id="ARBA00004651"/>
    </source>
</evidence>
<keyword evidence="3 8" id="KW-0812">Transmembrane</keyword>
<dbReference type="Gene3D" id="3.40.50.300">
    <property type="entry name" value="P-loop containing nucleotide triphosphate hydrolases"/>
    <property type="match status" value="1"/>
</dbReference>
<name>A0A8J8MJI0_9FIRM</name>
<dbReference type="PROSITE" id="PS00211">
    <property type="entry name" value="ABC_TRANSPORTER_1"/>
    <property type="match status" value="1"/>
</dbReference>
<proteinExistence type="predicted"/>
<dbReference type="InterPro" id="IPR039421">
    <property type="entry name" value="Type_1_exporter"/>
</dbReference>
<keyword evidence="7 8" id="KW-0472">Membrane</keyword>
<dbReference type="PANTHER" id="PTHR43394:SF1">
    <property type="entry name" value="ATP-BINDING CASSETTE SUB-FAMILY B MEMBER 10, MITOCHONDRIAL"/>
    <property type="match status" value="1"/>
</dbReference>
<sequence>MISNIIGYMTRKGKGMLGLAILCFILKSLAQAGMILVIFDMLNTIIAGQTDHLGTYWLILIGIVLIKGALDAIADIGKHFAGFEIVAKIREKITKRLKQFSLGFYTNERLGEISTIIHKDVDNMESIAAHMWSRMFSDIITALIIGGWLFAINWKLGLAMVSFIPIGLLVFVFGIKSSSQLEKESQNRLADMVSLFVEYTKGIPLLKAFSKSPTFENKLKDSTIKFGESSKKLSKSVAGYIGRYMLFLDICFGILAVVGAYMVFHQDITVSTFIIFIVFSKEFYKPFYHAESYWLKYIQVKDSYGRIMTLLKAPVVDTCRNPERIKGFHIQFDHVHFNYEQDAFRLVNVNLDIEEKSMVALVGPSGSGKTTITNLILRFWDPQKGHIRVGGIDTRKLDYDDLLAHISIVMQNVILFSDTIYENIKVGRRDATMEDVIHAAKKAMIHDFIVSLPQGYDTPLGENGLGLSGGQKQRLSIARAFLKDASIVILDEMTSNVDPINERKIQKAISNLSLNRTVIVIAHHLKTIRCADKIVVFNEGQIVERGNHKELLEANGLYKNLWDTQKKAENWNLRGA</sequence>
<evidence type="ECO:0000256" key="5">
    <source>
        <dbReference type="ARBA" id="ARBA00022840"/>
    </source>
</evidence>
<dbReference type="InterPro" id="IPR017871">
    <property type="entry name" value="ABC_transporter-like_CS"/>
</dbReference>
<gene>
    <name evidence="11" type="ORF">HZI73_08995</name>
</gene>
<dbReference type="InterPro" id="IPR003593">
    <property type="entry name" value="AAA+_ATPase"/>
</dbReference>
<dbReference type="CDD" id="cd07346">
    <property type="entry name" value="ABC_6TM_exporters"/>
    <property type="match status" value="1"/>
</dbReference>
<evidence type="ECO:0000313" key="12">
    <source>
        <dbReference type="Proteomes" id="UP000683246"/>
    </source>
</evidence>
<keyword evidence="12" id="KW-1185">Reference proteome</keyword>
<dbReference type="InterPro" id="IPR011527">
    <property type="entry name" value="ABC1_TM_dom"/>
</dbReference>
<feature type="transmembrane region" description="Helical" evidence="8">
    <location>
        <begin position="241"/>
        <end position="264"/>
    </location>
</feature>
<protein>
    <submittedName>
        <fullName evidence="11">ABC transporter ATP-binding protein</fullName>
    </submittedName>
</protein>